<dbReference type="Proteomes" id="UP001314170">
    <property type="component" value="Unassembled WGS sequence"/>
</dbReference>
<evidence type="ECO:0000313" key="2">
    <source>
        <dbReference type="Proteomes" id="UP001314170"/>
    </source>
</evidence>
<keyword evidence="2" id="KW-1185">Reference proteome</keyword>
<reference evidence="1 2" key="1">
    <citation type="submission" date="2024-01" db="EMBL/GenBank/DDBJ databases">
        <authorList>
            <person name="Waweru B."/>
        </authorList>
    </citation>
    <scope>NUCLEOTIDE SEQUENCE [LARGE SCALE GENOMIC DNA]</scope>
</reference>
<dbReference type="EMBL" id="CAWUPB010001160">
    <property type="protein sequence ID" value="CAK7342249.1"/>
    <property type="molecule type" value="Genomic_DNA"/>
</dbReference>
<dbReference type="AlphaFoldDB" id="A0AAV1S1H1"/>
<gene>
    <name evidence="1" type="ORF">DCAF_LOCUS16695</name>
</gene>
<evidence type="ECO:0000313" key="1">
    <source>
        <dbReference type="EMBL" id="CAK7342249.1"/>
    </source>
</evidence>
<comment type="caution">
    <text evidence="1">The sequence shown here is derived from an EMBL/GenBank/DDBJ whole genome shotgun (WGS) entry which is preliminary data.</text>
</comment>
<name>A0AAV1S1H1_9ROSI</name>
<organism evidence="1 2">
    <name type="scientific">Dovyalis caffra</name>
    <dbReference type="NCBI Taxonomy" id="77055"/>
    <lineage>
        <taxon>Eukaryota</taxon>
        <taxon>Viridiplantae</taxon>
        <taxon>Streptophyta</taxon>
        <taxon>Embryophyta</taxon>
        <taxon>Tracheophyta</taxon>
        <taxon>Spermatophyta</taxon>
        <taxon>Magnoliopsida</taxon>
        <taxon>eudicotyledons</taxon>
        <taxon>Gunneridae</taxon>
        <taxon>Pentapetalae</taxon>
        <taxon>rosids</taxon>
        <taxon>fabids</taxon>
        <taxon>Malpighiales</taxon>
        <taxon>Salicaceae</taxon>
        <taxon>Flacourtieae</taxon>
        <taxon>Dovyalis</taxon>
    </lineage>
</organism>
<proteinExistence type="predicted"/>
<accession>A0AAV1S1H1</accession>
<protein>
    <submittedName>
        <fullName evidence="1">Uncharacterized protein</fullName>
    </submittedName>
</protein>
<sequence length="114" mass="12562">MLSAFNVGLISNTSVVGLEIGEKQEPRLVSNILIDTNSMNSLISRLFGREYVSNVTTIVPLVNATVVVPGKETEQRRCEEILYTEGCTLLDCGKQCYQKYIKKGGMGNAFPMLI</sequence>